<comment type="catalytic activity">
    <reaction evidence="10">
        <text>a 1,2-diacyl-sn-glycero-3-phospho-L-serine(in) = a 1,2-diacyl-sn-glycero-3-phospho-L-serine(out)</text>
        <dbReference type="Rhea" id="RHEA:38663"/>
        <dbReference type="ChEBI" id="CHEBI:57262"/>
    </reaction>
</comment>
<evidence type="ECO:0000256" key="4">
    <source>
        <dbReference type="ARBA" id="ARBA00018070"/>
    </source>
</evidence>
<keyword evidence="14" id="KW-1185">Reference proteome</keyword>
<dbReference type="VEuPathDB" id="VectorBase:SCAU012509"/>
<sequence length="2014" mass="226100">MSWFNVWDGLKNKTCRYLLQRYLGQFLDENLNLEQLNIELYNGKATIKNVSLRVETLNELFEAQGWPLEFTDGQIGQLTLSVPWNALMTSDSAIEVADVVLCIRPVRREHDGTSMIESMWSSVSSSLQLAEEYMRQEENESDTNTTQTTIGGLEKFAETIDNVLNRIRAKFSNITIQIEHPLVSSLKGIAFKIHLDEVLYKNETGNEKSATTQKPYSEEGEYTADILNRIPTYTKHNIRVTGAHIYTQELKSDVGAAQPSRQQDIPVLQLNGEQHVQIKVKQSEDVTGPKIYFYIELGGIGGICSPQQIQMLLEFLEAFTDDSRYKKSMQSSHSNDMLNNMPESAERFESFGGGSGILGNQSAWISADDGATTNLQANTNYARTTTNYASHQERYCDSISSSMSSRSTLTSVSRYQRKPTNLDSSGEITDFVCKVASFVWVVLQEDILVESASNYYESLYNEQSLNEQTRVSQSFFDQLQAIPMDSDELHEVVLCNKNHILLRLHPLVAEGKQNRNKNILQFNASVNATQLDFCEVLEGRVTPLLTFKQRKGVSSHEYHFKPELGMQVASTNYVNLKNKSTTNVSLELAPCALEFDVSIIDRLGALFAPSPYASKTHKVSAKEAESSGGALNTTINVSCANLDVNIRFPIIDAKPAHDPERVPWWKQNIRTDYLLLSLEQMNVKYCNNRVQLSSREINIYYCEDRSKKIHIVNTRFKRTDQPHGKEPLFEYPQLFVDINDEACCESPCLPFSSKRNCRQSSTAQPKVEMDVTETILLPGEAHEINEFCQKSMASSVIGIRISFPILNLFLESKQLFELIYNRLNSDLFMWEPSSPYLTGTPTPSLQEKCFASMQNLGLMDSVYISAVQQQSTHPPDPFEGVYQTKSMSMGTRHHGDDDGEEDDDDNKAAADQDDETDDEDDFTYRSSILHNEPKSKRQEDSKKLCHRCSVEINIGHATAAVFVPVRDADNHILPEVLGKFLLYVDDLRIFSLNGYCDDPCLAYFCLQVNSVEMYHGGVVPMNSPLRCDNKNDIEDYMKSTFYKIPPGLTKGIIPCGKGDNSEMVTVAIEIRKNLAQHIKRLKITAGIKNTTLRYIPMPPSYFWLNQLLDFLDVMDFPIEGYEPFSVISEMQLHLWDCAIDFRPDNFPYRAVLELFYFSVSSNIISSMPGCNLRFVLEECVFSVAPHDTAKLLPCNKVTHIDAGNMVPVLDFGLLEISLRISGTSTEKHPKLDLRCSLQDVHLRTCYDSGSAFALLIGYIANNIAKDDDAAEKGSLNSSLSSDSDLFMNESQTSSDISQRHQERVNLLMAEAVRDGEEVMEASDAELTPRDDELKLFYFPDESCGSHKDVAREMNLTMASHQELEMPSTSTTVASEPLALIKGEFGIINEQKSPRKELKSQASSEEDYCFIVGEERVEHDFEDIKISEDPLRIVDNHFCLPSSHNDILKAPATFPLPEMRYTLCEMTVTWHLYGGNDFALTTGAVATAASSSATSREPAADANAAMSDAYRHGVSNASNQCRPQQDKKPKEKLTWKSKGGKERNHEILVEIQLSKVGFSYEVYPLQAAYASRQVFLVNELEIRDRLQTSEINKFLYNANTKQFGNKRMKHMVVVKSLHVRPNPEQSTAQECSLKISLSPLRLHIDQDTLEFMTDFFTSFGKSCESEQAGKGEGGSDKPKAPAPPPTATICNDLDIPEAVQDLRARRIVNENLSILIDDQAADSASVSSRNRVSPGGASNSDSPTYFREVVFSPDISICFDYHGRRVELSKGPVAGLLMGLGQLQCSEIILKKIVYRRGILGLEKVFTYLAKEWLKDIKRNQLPKILSGVGPTYAFVQLFQGIYDLFWLPIEHYQKDGRIIRGLQLGAQSFSARTILAALEITSRFIQLLQFTAETAFDMVSPGPSVRQLKRNRRGQKRRTHRPKDIREGVVNAYQIVKDGINDSANNLIETAVAEHDQKGLTGAVGAVMRQVPQLVVCPAVLATQATTNILGGVKSSLVPDSKIEAKKKWKDENC</sequence>
<gene>
    <name evidence="13" type="primary">106095778</name>
</gene>
<dbReference type="PANTHER" id="PTHR13190">
    <property type="entry name" value="AUTOPHAGY-RELATED 2, ISOFORM A"/>
    <property type="match status" value="1"/>
</dbReference>
<feature type="region of interest" description="Disordered" evidence="12">
    <location>
        <begin position="888"/>
        <end position="940"/>
    </location>
</feature>
<dbReference type="InterPro" id="IPR026849">
    <property type="entry name" value="ATG2"/>
</dbReference>
<dbReference type="EnsemblMetazoa" id="SCAU012509-RA">
    <property type="protein sequence ID" value="SCAU012509-PA"/>
    <property type="gene ID" value="SCAU012509"/>
</dbReference>
<dbReference type="GO" id="GO:0000422">
    <property type="term" value="P:autophagy of mitochondrion"/>
    <property type="evidence" value="ECO:0007669"/>
    <property type="project" value="TreeGrafter"/>
</dbReference>
<evidence type="ECO:0000256" key="5">
    <source>
        <dbReference type="ARBA" id="ARBA00022448"/>
    </source>
</evidence>
<comment type="similarity">
    <text evidence="3">Belongs to the ATG2 family.</text>
</comment>
<evidence type="ECO:0000256" key="9">
    <source>
        <dbReference type="ARBA" id="ARBA00023136"/>
    </source>
</evidence>
<keyword evidence="6" id="KW-0256">Endoplasmic reticulum</keyword>
<accession>A0A1I8PZM8</accession>
<dbReference type="GO" id="GO:0032266">
    <property type="term" value="F:phosphatidylinositol-3-phosphate binding"/>
    <property type="evidence" value="ECO:0007669"/>
    <property type="project" value="TreeGrafter"/>
</dbReference>
<feature type="region of interest" description="Disordered" evidence="12">
    <location>
        <begin position="1665"/>
        <end position="1687"/>
    </location>
</feature>
<keyword evidence="7" id="KW-0072">Autophagy</keyword>
<evidence type="ECO:0000256" key="12">
    <source>
        <dbReference type="SAM" id="MobiDB-lite"/>
    </source>
</evidence>
<comment type="catalytic activity">
    <reaction evidence="11">
        <text>a 1,2-diacyl-sn-glycero-3-phosphoethanolamine(in) = a 1,2-diacyl-sn-glycero-3-phosphoethanolamine(out)</text>
        <dbReference type="Rhea" id="RHEA:38895"/>
        <dbReference type="ChEBI" id="CHEBI:64612"/>
    </reaction>
</comment>
<dbReference type="OrthoDB" id="18982at2759"/>
<dbReference type="GO" id="GO:0006869">
    <property type="term" value="P:lipid transport"/>
    <property type="evidence" value="ECO:0007669"/>
    <property type="project" value="UniProtKB-KW"/>
</dbReference>
<dbReference type="GO" id="GO:0034727">
    <property type="term" value="P:piecemeal microautophagy of the nucleus"/>
    <property type="evidence" value="ECO:0007669"/>
    <property type="project" value="TreeGrafter"/>
</dbReference>
<evidence type="ECO:0000256" key="2">
    <source>
        <dbReference type="ARBA" id="ARBA00004623"/>
    </source>
</evidence>
<evidence type="ECO:0000313" key="14">
    <source>
        <dbReference type="Proteomes" id="UP000095300"/>
    </source>
</evidence>
<evidence type="ECO:0000256" key="8">
    <source>
        <dbReference type="ARBA" id="ARBA00023055"/>
    </source>
</evidence>
<keyword evidence="5" id="KW-0813">Transport</keyword>
<feature type="compositionally biased region" description="Basic and acidic residues" evidence="12">
    <location>
        <begin position="1665"/>
        <end position="1678"/>
    </location>
</feature>
<evidence type="ECO:0000256" key="10">
    <source>
        <dbReference type="ARBA" id="ARBA00024479"/>
    </source>
</evidence>
<dbReference type="GO" id="GO:0043495">
    <property type="term" value="F:protein-membrane adaptor activity"/>
    <property type="evidence" value="ECO:0007669"/>
    <property type="project" value="TreeGrafter"/>
</dbReference>
<keyword evidence="8" id="KW-0445">Lipid transport</keyword>
<dbReference type="GO" id="GO:0061908">
    <property type="term" value="C:phagophore"/>
    <property type="evidence" value="ECO:0007669"/>
    <property type="project" value="TreeGrafter"/>
</dbReference>
<name>A0A1I8PZM8_STOCA</name>
<keyword evidence="9" id="KW-0472">Membrane</keyword>
<dbReference type="KEGG" id="scac:106095778"/>
<evidence type="ECO:0000313" key="13">
    <source>
        <dbReference type="EnsemblMetazoa" id="SCAU012509-PA"/>
    </source>
</evidence>
<evidence type="ECO:0000256" key="3">
    <source>
        <dbReference type="ARBA" id="ARBA00009714"/>
    </source>
</evidence>
<feature type="compositionally biased region" description="Basic and acidic residues" evidence="12">
    <location>
        <begin position="931"/>
        <end position="940"/>
    </location>
</feature>
<dbReference type="GO" id="GO:0034045">
    <property type="term" value="C:phagophore assembly site membrane"/>
    <property type="evidence" value="ECO:0007669"/>
    <property type="project" value="UniProtKB-SubCell"/>
</dbReference>
<feature type="compositionally biased region" description="Basic and acidic residues" evidence="12">
    <location>
        <begin position="1523"/>
        <end position="1538"/>
    </location>
</feature>
<feature type="compositionally biased region" description="Acidic residues" evidence="12">
    <location>
        <begin position="897"/>
        <end position="921"/>
    </location>
</feature>
<dbReference type="Pfam" id="PF13329">
    <property type="entry name" value="ATG2_CAD"/>
    <property type="match status" value="2"/>
</dbReference>
<evidence type="ECO:0000256" key="1">
    <source>
        <dbReference type="ARBA" id="ARBA00004406"/>
    </source>
</evidence>
<organism evidence="13 14">
    <name type="scientific">Stomoxys calcitrans</name>
    <name type="common">Stable fly</name>
    <name type="synonym">Conops calcitrans</name>
    <dbReference type="NCBI Taxonomy" id="35570"/>
    <lineage>
        <taxon>Eukaryota</taxon>
        <taxon>Metazoa</taxon>
        <taxon>Ecdysozoa</taxon>
        <taxon>Arthropoda</taxon>
        <taxon>Hexapoda</taxon>
        <taxon>Insecta</taxon>
        <taxon>Pterygota</taxon>
        <taxon>Neoptera</taxon>
        <taxon>Endopterygota</taxon>
        <taxon>Diptera</taxon>
        <taxon>Brachycera</taxon>
        <taxon>Muscomorpha</taxon>
        <taxon>Muscoidea</taxon>
        <taxon>Muscidae</taxon>
        <taxon>Stomoxys</taxon>
    </lineage>
</organism>
<dbReference type="STRING" id="35570.A0A1I8PZM8"/>
<evidence type="ECO:0000256" key="6">
    <source>
        <dbReference type="ARBA" id="ARBA00022824"/>
    </source>
</evidence>
<proteinExistence type="inferred from homology"/>
<dbReference type="GO" id="GO:0000045">
    <property type="term" value="P:autophagosome assembly"/>
    <property type="evidence" value="ECO:0007669"/>
    <property type="project" value="TreeGrafter"/>
</dbReference>
<dbReference type="Proteomes" id="UP000095300">
    <property type="component" value="Unassembled WGS sequence"/>
</dbReference>
<comment type="subcellular location">
    <subcellularLocation>
        <location evidence="1">Endoplasmic reticulum membrane</location>
        <topology evidence="1">Peripheral membrane protein</topology>
    </subcellularLocation>
    <subcellularLocation>
        <location evidence="2">Preautophagosomal structure membrane</location>
        <topology evidence="2">Peripheral membrane protein</topology>
    </subcellularLocation>
</comment>
<dbReference type="GO" id="GO:0005789">
    <property type="term" value="C:endoplasmic reticulum membrane"/>
    <property type="evidence" value="ECO:0007669"/>
    <property type="project" value="UniProtKB-SubCell"/>
</dbReference>
<evidence type="ECO:0000256" key="11">
    <source>
        <dbReference type="ARBA" id="ARBA00024615"/>
    </source>
</evidence>
<protein>
    <recommendedName>
        <fullName evidence="4">Autophagy-related protein 2</fullName>
    </recommendedName>
</protein>
<reference evidence="13" key="1">
    <citation type="submission" date="2020-05" db="UniProtKB">
        <authorList>
            <consortium name="EnsemblMetazoa"/>
        </authorList>
    </citation>
    <scope>IDENTIFICATION</scope>
    <source>
        <strain evidence="13">USDA</strain>
    </source>
</reference>
<evidence type="ECO:0000256" key="7">
    <source>
        <dbReference type="ARBA" id="ARBA00023006"/>
    </source>
</evidence>
<dbReference type="PANTHER" id="PTHR13190:SF1">
    <property type="entry name" value="AUTOPHAGY-RELATED 2, ISOFORM A"/>
    <property type="match status" value="1"/>
</dbReference>
<dbReference type="GO" id="GO:0061723">
    <property type="term" value="P:glycophagy"/>
    <property type="evidence" value="ECO:0007669"/>
    <property type="project" value="TreeGrafter"/>
</dbReference>
<dbReference type="GO" id="GO:0061709">
    <property type="term" value="P:reticulophagy"/>
    <property type="evidence" value="ECO:0007669"/>
    <property type="project" value="TreeGrafter"/>
</dbReference>
<feature type="region of interest" description="Disordered" evidence="12">
    <location>
        <begin position="1513"/>
        <end position="1538"/>
    </location>
</feature>